<keyword evidence="5" id="KW-0804">Transcription</keyword>
<dbReference type="InterPro" id="IPR016032">
    <property type="entry name" value="Sig_transdc_resp-reg_C-effctor"/>
</dbReference>
<accession>A0A1G5VVJ5</accession>
<feature type="modified residue" description="4-aspartylphosphate" evidence="6">
    <location>
        <position position="51"/>
    </location>
</feature>
<evidence type="ECO:0000256" key="3">
    <source>
        <dbReference type="ARBA" id="ARBA00023015"/>
    </source>
</evidence>
<evidence type="ECO:0000256" key="1">
    <source>
        <dbReference type="ARBA" id="ARBA00022553"/>
    </source>
</evidence>
<evidence type="ECO:0000256" key="6">
    <source>
        <dbReference type="PROSITE-ProRule" id="PRU00169"/>
    </source>
</evidence>
<dbReference type="GO" id="GO:0006355">
    <property type="term" value="P:regulation of DNA-templated transcription"/>
    <property type="evidence" value="ECO:0007669"/>
    <property type="project" value="InterPro"/>
</dbReference>
<evidence type="ECO:0000259" key="8">
    <source>
        <dbReference type="PROSITE" id="PS50110"/>
    </source>
</evidence>
<dbReference type="GO" id="GO:0000156">
    <property type="term" value="F:phosphorelay response regulator activity"/>
    <property type="evidence" value="ECO:0007669"/>
    <property type="project" value="TreeGrafter"/>
</dbReference>
<dbReference type="Gene3D" id="6.10.250.690">
    <property type="match status" value="1"/>
</dbReference>
<keyword evidence="2" id="KW-0902">Two-component regulatory system</keyword>
<evidence type="ECO:0000259" key="9">
    <source>
        <dbReference type="PROSITE" id="PS51755"/>
    </source>
</evidence>
<evidence type="ECO:0000313" key="10">
    <source>
        <dbReference type="EMBL" id="SDA49734.1"/>
    </source>
</evidence>
<dbReference type="Gene3D" id="1.10.10.10">
    <property type="entry name" value="Winged helix-like DNA-binding domain superfamily/Winged helix DNA-binding domain"/>
    <property type="match status" value="1"/>
</dbReference>
<proteinExistence type="predicted"/>
<keyword evidence="1 6" id="KW-0597">Phosphoprotein</keyword>
<dbReference type="Pfam" id="PF00072">
    <property type="entry name" value="Response_reg"/>
    <property type="match status" value="1"/>
</dbReference>
<dbReference type="InterPro" id="IPR036388">
    <property type="entry name" value="WH-like_DNA-bd_sf"/>
</dbReference>
<dbReference type="InterPro" id="IPR001867">
    <property type="entry name" value="OmpR/PhoB-type_DNA-bd"/>
</dbReference>
<dbReference type="EMBL" id="FMXA01000010">
    <property type="protein sequence ID" value="SDA49734.1"/>
    <property type="molecule type" value="Genomic_DNA"/>
</dbReference>
<keyword evidence="11" id="KW-1185">Reference proteome</keyword>
<dbReference type="InterPro" id="IPR039420">
    <property type="entry name" value="WalR-like"/>
</dbReference>
<dbReference type="Gene3D" id="3.40.50.2300">
    <property type="match status" value="1"/>
</dbReference>
<dbReference type="PROSITE" id="PS50110">
    <property type="entry name" value="RESPONSE_REGULATORY"/>
    <property type="match status" value="1"/>
</dbReference>
<dbReference type="SUPFAM" id="SSF46894">
    <property type="entry name" value="C-terminal effector domain of the bipartite response regulators"/>
    <property type="match status" value="1"/>
</dbReference>
<dbReference type="FunFam" id="1.10.10.10:FF:000018">
    <property type="entry name" value="DNA-binding response regulator ResD"/>
    <property type="match status" value="1"/>
</dbReference>
<evidence type="ECO:0000256" key="5">
    <source>
        <dbReference type="ARBA" id="ARBA00023163"/>
    </source>
</evidence>
<reference evidence="10 11" key="1">
    <citation type="submission" date="2016-10" db="EMBL/GenBank/DDBJ databases">
        <authorList>
            <person name="de Groot N.N."/>
        </authorList>
    </citation>
    <scope>NUCLEOTIDE SEQUENCE [LARGE SCALE GENOMIC DNA]</scope>
    <source>
        <strain evidence="10 11">DSM 15230</strain>
    </source>
</reference>
<dbReference type="PANTHER" id="PTHR48111:SF21">
    <property type="entry name" value="DNA-BINDING DUAL MASTER TRANSCRIPTIONAL REGULATOR RPAA"/>
    <property type="match status" value="1"/>
</dbReference>
<keyword evidence="4 7" id="KW-0238">DNA-binding</keyword>
<evidence type="ECO:0000256" key="7">
    <source>
        <dbReference type="PROSITE-ProRule" id="PRU01091"/>
    </source>
</evidence>
<dbReference type="Pfam" id="PF00486">
    <property type="entry name" value="Trans_reg_C"/>
    <property type="match status" value="1"/>
</dbReference>
<feature type="DNA-binding region" description="OmpR/PhoB-type" evidence="7">
    <location>
        <begin position="131"/>
        <end position="227"/>
    </location>
</feature>
<dbReference type="SMART" id="SM00448">
    <property type="entry name" value="REC"/>
    <property type="match status" value="1"/>
</dbReference>
<dbReference type="STRING" id="209880.SAMN02910343_00898"/>
<dbReference type="Proteomes" id="UP000199689">
    <property type="component" value="Unassembled WGS sequence"/>
</dbReference>
<gene>
    <name evidence="10" type="ORF">SAMN02910343_00898</name>
</gene>
<dbReference type="AlphaFoldDB" id="A0A1G5VVJ5"/>
<dbReference type="SMART" id="SM00862">
    <property type="entry name" value="Trans_reg_C"/>
    <property type="match status" value="1"/>
</dbReference>
<dbReference type="PANTHER" id="PTHR48111">
    <property type="entry name" value="REGULATOR OF RPOS"/>
    <property type="match status" value="1"/>
</dbReference>
<feature type="domain" description="Response regulatory" evidence="8">
    <location>
        <begin position="2"/>
        <end position="118"/>
    </location>
</feature>
<dbReference type="GO" id="GO:0005829">
    <property type="term" value="C:cytosol"/>
    <property type="evidence" value="ECO:0007669"/>
    <property type="project" value="TreeGrafter"/>
</dbReference>
<dbReference type="PROSITE" id="PS51755">
    <property type="entry name" value="OMPR_PHOB"/>
    <property type="match status" value="1"/>
</dbReference>
<keyword evidence="3" id="KW-0805">Transcription regulation</keyword>
<sequence>MLIYCVEDDESIRGLVTYALKGQGYEVRGFSEAAPFYKALEQNLPDLILLDIMLPGEDGIKVLKKLKNYEQTRDIPVIMATAKSSEYDVVKGLDSGADDYVTKPFGIMELLSRIRSVLRRSRGRNAEPVESHVINYGKITMIPEQHIVKVDGKEINLTLKEFELLKYLMINKNMVLSRDQIMQAVWEEPFSLESRTIDMHIMSLRQKLGEEGKHVCTVRGIGYRLGRKKE</sequence>
<feature type="domain" description="OmpR/PhoB-type" evidence="9">
    <location>
        <begin position="131"/>
        <end position="227"/>
    </location>
</feature>
<dbReference type="GO" id="GO:0000976">
    <property type="term" value="F:transcription cis-regulatory region binding"/>
    <property type="evidence" value="ECO:0007669"/>
    <property type="project" value="TreeGrafter"/>
</dbReference>
<dbReference type="SUPFAM" id="SSF52172">
    <property type="entry name" value="CheY-like"/>
    <property type="match status" value="1"/>
</dbReference>
<dbReference type="InterPro" id="IPR011006">
    <property type="entry name" value="CheY-like_superfamily"/>
</dbReference>
<name>A0A1G5VVJ5_9FIRM</name>
<dbReference type="GO" id="GO:0032993">
    <property type="term" value="C:protein-DNA complex"/>
    <property type="evidence" value="ECO:0007669"/>
    <property type="project" value="TreeGrafter"/>
</dbReference>
<dbReference type="InterPro" id="IPR001789">
    <property type="entry name" value="Sig_transdc_resp-reg_receiver"/>
</dbReference>
<protein>
    <submittedName>
        <fullName evidence="10">Two-component system, OmpR family, alkaline phosphatase synthesis response regulator PhoP</fullName>
    </submittedName>
</protein>
<organism evidence="10 11">
    <name type="scientific">Allisonella histaminiformans</name>
    <dbReference type="NCBI Taxonomy" id="209880"/>
    <lineage>
        <taxon>Bacteria</taxon>
        <taxon>Bacillati</taxon>
        <taxon>Bacillota</taxon>
        <taxon>Negativicutes</taxon>
        <taxon>Veillonellales</taxon>
        <taxon>Veillonellaceae</taxon>
        <taxon>Allisonella</taxon>
    </lineage>
</organism>
<evidence type="ECO:0000256" key="4">
    <source>
        <dbReference type="ARBA" id="ARBA00023125"/>
    </source>
</evidence>
<evidence type="ECO:0000313" key="11">
    <source>
        <dbReference type="Proteomes" id="UP000199689"/>
    </source>
</evidence>
<dbReference type="CDD" id="cd00383">
    <property type="entry name" value="trans_reg_C"/>
    <property type="match status" value="1"/>
</dbReference>
<evidence type="ECO:0000256" key="2">
    <source>
        <dbReference type="ARBA" id="ARBA00023012"/>
    </source>
</evidence>